<dbReference type="PROSITE" id="PS51900">
    <property type="entry name" value="CB"/>
    <property type="match status" value="1"/>
</dbReference>
<evidence type="ECO:0000256" key="2">
    <source>
        <dbReference type="ARBA" id="ARBA00022908"/>
    </source>
</evidence>
<dbReference type="InterPro" id="IPR035386">
    <property type="entry name" value="Arm-DNA-bind_5"/>
</dbReference>
<dbReference type="InterPro" id="IPR002104">
    <property type="entry name" value="Integrase_catalytic"/>
</dbReference>
<keyword evidence="3 5" id="KW-0238">DNA-binding</keyword>
<dbReference type="Proteomes" id="UP000289821">
    <property type="component" value="Unassembled WGS sequence"/>
</dbReference>
<comment type="caution">
    <text evidence="8">The sequence shown here is derived from an EMBL/GenBank/DDBJ whole genome shotgun (WGS) entry which is preliminary data.</text>
</comment>
<dbReference type="InterPro" id="IPR025269">
    <property type="entry name" value="SAM-like_dom"/>
</dbReference>
<dbReference type="GO" id="GO:0015074">
    <property type="term" value="P:DNA integration"/>
    <property type="evidence" value="ECO:0007669"/>
    <property type="project" value="UniProtKB-KW"/>
</dbReference>
<reference evidence="8 9" key="1">
    <citation type="submission" date="2018-07" db="EMBL/GenBank/DDBJ databases">
        <title>Leeuwenhoekiella genomics.</title>
        <authorList>
            <person name="Tahon G."/>
            <person name="Willems A."/>
        </authorList>
    </citation>
    <scope>NUCLEOTIDE SEQUENCE [LARGE SCALE GENOMIC DNA]</scope>
    <source>
        <strain evidence="8 9">R-50232</strain>
    </source>
</reference>
<evidence type="ECO:0000256" key="3">
    <source>
        <dbReference type="ARBA" id="ARBA00023125"/>
    </source>
</evidence>
<evidence type="ECO:0000313" key="9">
    <source>
        <dbReference type="Proteomes" id="UP000289821"/>
    </source>
</evidence>
<sequence>MNSKAAITLRRKANQKGEFPLAIRITKNRKSSYIYLGHHIDLKYWDSKKCCVKTAHPNATRLNNLLLIKLTEINKYLIDLQSENKDFTPLQIKNDIAFIKSNKNFFDFANEHQEEIVNTKQFSRVAVDKAYKNHIASFAKTEDLPFQDINEDFLKNFMIYLKKKPKLSDRTIANVLVYIRLIFNKAIRKGMIDRKFYPFGTGKIKIKFPESHKVGLSVQEIQNLEKLRGLTEKETHAKNVWLFSFYLAGIRVGDVLKVRWSDIYDNRIHYTMNKNSKLVSLELPEKVKPILNAYLADKRSPHDYVFPELKEIDRADDKTIYAKSKNENKHLNKQLKTIAEKAGITKKLTMHISRHSFGNIAGDKIPVQMLQQLYRHSSVTTTMMYQSYFASAATDKALNSVVNF</sequence>
<keyword evidence="4" id="KW-0233">DNA recombination</keyword>
<evidence type="ECO:0000256" key="4">
    <source>
        <dbReference type="ARBA" id="ARBA00023172"/>
    </source>
</evidence>
<dbReference type="PANTHER" id="PTHR30349:SF64">
    <property type="entry name" value="PROPHAGE INTEGRASE INTD-RELATED"/>
    <property type="match status" value="1"/>
</dbReference>
<dbReference type="InterPro" id="IPR050090">
    <property type="entry name" value="Tyrosine_recombinase_XerCD"/>
</dbReference>
<dbReference type="Pfam" id="PF13102">
    <property type="entry name" value="Phage_int_SAM_5"/>
    <property type="match status" value="1"/>
</dbReference>
<keyword evidence="9" id="KW-1185">Reference proteome</keyword>
<dbReference type="InterPro" id="IPR011010">
    <property type="entry name" value="DNA_brk_join_enz"/>
</dbReference>
<proteinExistence type="inferred from homology"/>
<dbReference type="PROSITE" id="PS51898">
    <property type="entry name" value="TYR_RECOMBINASE"/>
    <property type="match status" value="1"/>
</dbReference>
<evidence type="ECO:0000259" key="7">
    <source>
        <dbReference type="PROSITE" id="PS51900"/>
    </source>
</evidence>
<name>A0A4Q0P139_9FLAO</name>
<dbReference type="Pfam" id="PF17293">
    <property type="entry name" value="Arm-DNA-bind_5"/>
    <property type="match status" value="1"/>
</dbReference>
<dbReference type="Gene3D" id="1.10.443.10">
    <property type="entry name" value="Intergrase catalytic core"/>
    <property type="match status" value="1"/>
</dbReference>
<dbReference type="EMBL" id="QOVI01000001">
    <property type="protein sequence ID" value="RXG18538.1"/>
    <property type="molecule type" value="Genomic_DNA"/>
</dbReference>
<dbReference type="InterPro" id="IPR013762">
    <property type="entry name" value="Integrase-like_cat_sf"/>
</dbReference>
<dbReference type="InterPro" id="IPR044068">
    <property type="entry name" value="CB"/>
</dbReference>
<evidence type="ECO:0000256" key="1">
    <source>
        <dbReference type="ARBA" id="ARBA00008857"/>
    </source>
</evidence>
<gene>
    <name evidence="8" type="ORF">DSM04_101740</name>
</gene>
<evidence type="ECO:0000259" key="6">
    <source>
        <dbReference type="PROSITE" id="PS51898"/>
    </source>
</evidence>
<dbReference type="Gene3D" id="1.10.150.130">
    <property type="match status" value="1"/>
</dbReference>
<dbReference type="AlphaFoldDB" id="A0A4Q0P139"/>
<dbReference type="GO" id="GO:0003677">
    <property type="term" value="F:DNA binding"/>
    <property type="evidence" value="ECO:0007669"/>
    <property type="project" value="UniProtKB-UniRule"/>
</dbReference>
<dbReference type="Pfam" id="PF00589">
    <property type="entry name" value="Phage_integrase"/>
    <property type="match status" value="1"/>
</dbReference>
<keyword evidence="2" id="KW-0229">DNA integration</keyword>
<dbReference type="GO" id="GO:0006310">
    <property type="term" value="P:DNA recombination"/>
    <property type="evidence" value="ECO:0007669"/>
    <property type="project" value="UniProtKB-KW"/>
</dbReference>
<dbReference type="RefSeq" id="WP_128760075.1">
    <property type="nucleotide sequence ID" value="NZ_QOVI01000001.1"/>
</dbReference>
<dbReference type="OrthoDB" id="1068680at2"/>
<evidence type="ECO:0000313" key="8">
    <source>
        <dbReference type="EMBL" id="RXG18538.1"/>
    </source>
</evidence>
<dbReference type="SUPFAM" id="SSF56349">
    <property type="entry name" value="DNA breaking-rejoining enzymes"/>
    <property type="match status" value="1"/>
</dbReference>
<dbReference type="InterPro" id="IPR010998">
    <property type="entry name" value="Integrase_recombinase_N"/>
</dbReference>
<feature type="domain" description="Tyr recombinase" evidence="6">
    <location>
        <begin position="211"/>
        <end position="403"/>
    </location>
</feature>
<dbReference type="PANTHER" id="PTHR30349">
    <property type="entry name" value="PHAGE INTEGRASE-RELATED"/>
    <property type="match status" value="1"/>
</dbReference>
<comment type="similarity">
    <text evidence="1">Belongs to the 'phage' integrase family.</text>
</comment>
<organism evidence="8 9">
    <name type="scientific">Leeuwenhoekiella aestuarii</name>
    <dbReference type="NCBI Taxonomy" id="2249426"/>
    <lineage>
        <taxon>Bacteria</taxon>
        <taxon>Pseudomonadati</taxon>
        <taxon>Bacteroidota</taxon>
        <taxon>Flavobacteriia</taxon>
        <taxon>Flavobacteriales</taxon>
        <taxon>Flavobacteriaceae</taxon>
        <taxon>Leeuwenhoekiella</taxon>
    </lineage>
</organism>
<accession>A0A4Q0P139</accession>
<protein>
    <submittedName>
        <fullName evidence="8">Site-specific recombinase XerD</fullName>
    </submittedName>
</protein>
<evidence type="ECO:0000256" key="5">
    <source>
        <dbReference type="PROSITE-ProRule" id="PRU01248"/>
    </source>
</evidence>
<feature type="domain" description="Core-binding (CB)" evidence="7">
    <location>
        <begin position="103"/>
        <end position="187"/>
    </location>
</feature>